<gene>
    <name evidence="12" type="ORF">SPARVUS_LOCUS13330881</name>
</gene>
<dbReference type="SUPFAM" id="SSF81321">
    <property type="entry name" value="Family A G protein-coupled receptor-like"/>
    <property type="match status" value="1"/>
</dbReference>
<feature type="transmembrane region" description="Helical" evidence="10">
    <location>
        <begin position="253"/>
        <end position="272"/>
    </location>
</feature>
<dbReference type="Proteomes" id="UP001162483">
    <property type="component" value="Unassembled WGS sequence"/>
</dbReference>
<keyword evidence="3 9" id="KW-0812">Transmembrane</keyword>
<feature type="domain" description="G-protein coupled receptors family 1 profile" evidence="11">
    <location>
        <begin position="25"/>
        <end position="270"/>
    </location>
</feature>
<dbReference type="PRINTS" id="PR01904">
    <property type="entry name" value="GPR40FAMILY"/>
</dbReference>
<accession>A0ABN9G2I7</accession>
<dbReference type="PRINTS" id="PR00237">
    <property type="entry name" value="GPCRRHODOPSN"/>
</dbReference>
<feature type="transmembrane region" description="Helical" evidence="10">
    <location>
        <begin position="184"/>
        <end position="206"/>
    </location>
</feature>
<feature type="transmembrane region" description="Helical" evidence="10">
    <location>
        <begin position="218"/>
        <end position="237"/>
    </location>
</feature>
<evidence type="ECO:0000256" key="4">
    <source>
        <dbReference type="ARBA" id="ARBA00022989"/>
    </source>
</evidence>
<dbReference type="PROSITE" id="PS00237">
    <property type="entry name" value="G_PROTEIN_RECEP_F1_1"/>
    <property type="match status" value="1"/>
</dbReference>
<dbReference type="Gene3D" id="1.20.1070.10">
    <property type="entry name" value="Rhodopsin 7-helix transmembrane proteins"/>
    <property type="match status" value="1"/>
</dbReference>
<evidence type="ECO:0000256" key="6">
    <source>
        <dbReference type="ARBA" id="ARBA00023136"/>
    </source>
</evidence>
<evidence type="ECO:0000256" key="9">
    <source>
        <dbReference type="RuleBase" id="RU000688"/>
    </source>
</evidence>
<proteinExistence type="inferred from homology"/>
<comment type="caution">
    <text evidence="12">The sequence shown here is derived from an EMBL/GenBank/DDBJ whole genome shotgun (WGS) entry which is preliminary data.</text>
</comment>
<feature type="transmembrane region" description="Helical" evidence="10">
    <location>
        <begin position="46"/>
        <end position="64"/>
    </location>
</feature>
<keyword evidence="7 9" id="KW-0675">Receptor</keyword>
<comment type="similarity">
    <text evidence="9">Belongs to the G-protein coupled receptor 1 family.</text>
</comment>
<sequence length="316" mass="36384">MSYFPGSDALFLFVYIFTFVTGLPLNIAALCTLIKKFRQGVLPVDILLVNLTISDLLLLMFLPFRMLEAASGMQWNMPYVLCPLSSFMYFSSIYITSLFLMAISLERYLAVAFPIKYTLLRKPIYSVLTSLFIWFIGSVHCSIVYIVEHVLPNNMTEHNNMTCYSTFSPRQLKILLPVRLEMSLLLFLIPFLITVFCYANFIKIVLSQPRRRRKIRAICLVVVTLINFILCFMPYNLSHVVGFFQGDSPQWRVYSLLLSTFNAALDPLIFYFSSASFKKVFLEGLVDVLKKLHFGKCCYKMCIAPCEREAKAIRVP</sequence>
<keyword evidence="8 9" id="KW-0807">Transducer</keyword>
<protein>
    <recommendedName>
        <fullName evidence="11">G-protein coupled receptors family 1 profile domain-containing protein</fullName>
    </recommendedName>
</protein>
<name>A0ABN9G2I7_9NEOB</name>
<keyword evidence="5 9" id="KW-0297">G-protein coupled receptor</keyword>
<evidence type="ECO:0000256" key="7">
    <source>
        <dbReference type="ARBA" id="ARBA00023170"/>
    </source>
</evidence>
<evidence type="ECO:0000259" key="11">
    <source>
        <dbReference type="PROSITE" id="PS50262"/>
    </source>
</evidence>
<evidence type="ECO:0000256" key="8">
    <source>
        <dbReference type="ARBA" id="ARBA00023224"/>
    </source>
</evidence>
<comment type="subcellular location">
    <subcellularLocation>
        <location evidence="1">Cell membrane</location>
        <topology evidence="1">Multi-pass membrane protein</topology>
    </subcellularLocation>
</comment>
<keyword evidence="4 10" id="KW-1133">Transmembrane helix</keyword>
<evidence type="ECO:0000256" key="2">
    <source>
        <dbReference type="ARBA" id="ARBA00022475"/>
    </source>
</evidence>
<dbReference type="InterPro" id="IPR013312">
    <property type="entry name" value="GPR40-rel_orph"/>
</dbReference>
<evidence type="ECO:0000256" key="3">
    <source>
        <dbReference type="ARBA" id="ARBA00022692"/>
    </source>
</evidence>
<dbReference type="EMBL" id="CATNWA010017856">
    <property type="protein sequence ID" value="CAI9603583.1"/>
    <property type="molecule type" value="Genomic_DNA"/>
</dbReference>
<feature type="transmembrane region" description="Helical" evidence="10">
    <location>
        <begin position="12"/>
        <end position="34"/>
    </location>
</feature>
<reference evidence="12" key="1">
    <citation type="submission" date="2023-05" db="EMBL/GenBank/DDBJ databases">
        <authorList>
            <person name="Stuckert A."/>
        </authorList>
    </citation>
    <scope>NUCLEOTIDE SEQUENCE</scope>
</reference>
<evidence type="ECO:0000256" key="1">
    <source>
        <dbReference type="ARBA" id="ARBA00004651"/>
    </source>
</evidence>
<dbReference type="InterPro" id="IPR000276">
    <property type="entry name" value="GPCR_Rhodpsn"/>
</dbReference>
<dbReference type="PROSITE" id="PS50262">
    <property type="entry name" value="G_PROTEIN_RECEP_F1_2"/>
    <property type="match status" value="1"/>
</dbReference>
<feature type="transmembrane region" description="Helical" evidence="10">
    <location>
        <begin position="84"/>
        <end position="103"/>
    </location>
</feature>
<dbReference type="Pfam" id="PF00001">
    <property type="entry name" value="7tm_1"/>
    <property type="match status" value="1"/>
</dbReference>
<evidence type="ECO:0000313" key="12">
    <source>
        <dbReference type="EMBL" id="CAI9603583.1"/>
    </source>
</evidence>
<evidence type="ECO:0000256" key="5">
    <source>
        <dbReference type="ARBA" id="ARBA00023040"/>
    </source>
</evidence>
<keyword evidence="13" id="KW-1185">Reference proteome</keyword>
<feature type="transmembrane region" description="Helical" evidence="10">
    <location>
        <begin position="124"/>
        <end position="147"/>
    </location>
</feature>
<dbReference type="CDD" id="cd15170">
    <property type="entry name" value="7tmA_FFAR2_FFAR3"/>
    <property type="match status" value="1"/>
</dbReference>
<keyword evidence="2" id="KW-1003">Cell membrane</keyword>
<organism evidence="12 13">
    <name type="scientific">Staurois parvus</name>
    <dbReference type="NCBI Taxonomy" id="386267"/>
    <lineage>
        <taxon>Eukaryota</taxon>
        <taxon>Metazoa</taxon>
        <taxon>Chordata</taxon>
        <taxon>Craniata</taxon>
        <taxon>Vertebrata</taxon>
        <taxon>Euteleostomi</taxon>
        <taxon>Amphibia</taxon>
        <taxon>Batrachia</taxon>
        <taxon>Anura</taxon>
        <taxon>Neobatrachia</taxon>
        <taxon>Ranoidea</taxon>
        <taxon>Ranidae</taxon>
        <taxon>Staurois</taxon>
    </lineage>
</organism>
<keyword evidence="6 10" id="KW-0472">Membrane</keyword>
<dbReference type="InterPro" id="IPR017452">
    <property type="entry name" value="GPCR_Rhodpsn_7TM"/>
</dbReference>
<evidence type="ECO:0000313" key="13">
    <source>
        <dbReference type="Proteomes" id="UP001162483"/>
    </source>
</evidence>
<evidence type="ECO:0000256" key="10">
    <source>
        <dbReference type="SAM" id="Phobius"/>
    </source>
</evidence>
<dbReference type="PANTHER" id="PTHR45822:SF5">
    <property type="entry name" value="FREE FATTY ACID RECEPTOR 2"/>
    <property type="match status" value="1"/>
</dbReference>
<dbReference type="PANTHER" id="PTHR45822">
    <property type="entry name" value="FREE FATTY ACID RECEPTOR 2-RELATED"/>
    <property type="match status" value="1"/>
</dbReference>